<dbReference type="Proteomes" id="UP000887013">
    <property type="component" value="Unassembled WGS sequence"/>
</dbReference>
<dbReference type="EMBL" id="BMAW01087837">
    <property type="protein sequence ID" value="GFS31813.1"/>
    <property type="molecule type" value="Genomic_DNA"/>
</dbReference>
<feature type="non-terminal residue" evidence="1">
    <location>
        <position position="1"/>
    </location>
</feature>
<comment type="caution">
    <text evidence="1">The sequence shown here is derived from an EMBL/GenBank/DDBJ whole genome shotgun (WGS) entry which is preliminary data.</text>
</comment>
<dbReference type="AlphaFoldDB" id="A0A8X6I837"/>
<accession>A0A8X6I837</accession>
<keyword evidence="2" id="KW-1185">Reference proteome</keyword>
<evidence type="ECO:0000313" key="1">
    <source>
        <dbReference type="EMBL" id="GFS31813.1"/>
    </source>
</evidence>
<name>A0A8X6I837_NEPPI</name>
<evidence type="ECO:0000313" key="2">
    <source>
        <dbReference type="Proteomes" id="UP000887013"/>
    </source>
</evidence>
<organism evidence="1 2">
    <name type="scientific">Nephila pilipes</name>
    <name type="common">Giant wood spider</name>
    <name type="synonym">Nephila maculata</name>
    <dbReference type="NCBI Taxonomy" id="299642"/>
    <lineage>
        <taxon>Eukaryota</taxon>
        <taxon>Metazoa</taxon>
        <taxon>Ecdysozoa</taxon>
        <taxon>Arthropoda</taxon>
        <taxon>Chelicerata</taxon>
        <taxon>Arachnida</taxon>
        <taxon>Araneae</taxon>
        <taxon>Araneomorphae</taxon>
        <taxon>Entelegynae</taxon>
        <taxon>Araneoidea</taxon>
        <taxon>Nephilidae</taxon>
        <taxon>Nephila</taxon>
    </lineage>
</organism>
<reference evidence="1" key="1">
    <citation type="submission" date="2020-08" db="EMBL/GenBank/DDBJ databases">
        <title>Multicomponent nature underlies the extraordinary mechanical properties of spider dragline silk.</title>
        <authorList>
            <person name="Kono N."/>
            <person name="Nakamura H."/>
            <person name="Mori M."/>
            <person name="Yoshida Y."/>
            <person name="Ohtoshi R."/>
            <person name="Malay A.D."/>
            <person name="Moran D.A.P."/>
            <person name="Tomita M."/>
            <person name="Numata K."/>
            <person name="Arakawa K."/>
        </authorList>
    </citation>
    <scope>NUCLEOTIDE SEQUENCE</scope>
</reference>
<proteinExistence type="predicted"/>
<protein>
    <submittedName>
        <fullName evidence="1">Uncharacterized protein</fullName>
    </submittedName>
</protein>
<gene>
    <name evidence="1" type="ORF">NPIL_300351</name>
</gene>
<sequence>HETPSDISDTSTVKEYPESVLKRCYRIYHPIKMHAFANHLSGRLLPVVFVDNDVVNNAPTTVLSHLWTILFSAKFYTSRNSEEY</sequence>